<keyword evidence="1" id="KW-0812">Transmembrane</keyword>
<sequence>MKIAYTKDEIKVTGRAMKSLIPDLLFSLIFITMGGLAIDVVPEYKILAGFLMIFFFFAFARSLFHHFSSSITITSSTFELRHFGRVFKAQGEPVRVIFPYIRPKDYDFGVSACFVIGENRGWTSFANVDDFVKFIQQAQDLYENIEIEDATANM</sequence>
<dbReference type="Proteomes" id="UP001152321">
    <property type="component" value="Unassembled WGS sequence"/>
</dbReference>
<evidence type="ECO:0008006" key="4">
    <source>
        <dbReference type="Google" id="ProtNLM"/>
    </source>
</evidence>
<dbReference type="EMBL" id="JANRMI010000002">
    <property type="protein sequence ID" value="MDG0816421.1"/>
    <property type="molecule type" value="Genomic_DNA"/>
</dbReference>
<accession>A0ABT6DKQ9</accession>
<evidence type="ECO:0000313" key="2">
    <source>
        <dbReference type="EMBL" id="MDG0816421.1"/>
    </source>
</evidence>
<dbReference type="RefSeq" id="WP_277577900.1">
    <property type="nucleotide sequence ID" value="NZ_JANRMI010000002.1"/>
</dbReference>
<evidence type="ECO:0000256" key="1">
    <source>
        <dbReference type="SAM" id="Phobius"/>
    </source>
</evidence>
<evidence type="ECO:0000313" key="3">
    <source>
        <dbReference type="Proteomes" id="UP001152321"/>
    </source>
</evidence>
<gene>
    <name evidence="2" type="ORF">NWE73_08605</name>
</gene>
<feature type="transmembrane region" description="Helical" evidence="1">
    <location>
        <begin position="20"/>
        <end position="38"/>
    </location>
</feature>
<keyword evidence="1" id="KW-0472">Membrane</keyword>
<name>A0ABT6DKQ9_9BACT</name>
<reference evidence="2" key="1">
    <citation type="submission" date="2022-08" db="EMBL/GenBank/DDBJ databases">
        <title>Novel Bdellovibrio Species Isolated from Svalbard: Designation Bdellovibrio svalbardensis.</title>
        <authorList>
            <person name="Mitchell R.J."/>
            <person name="Choi S.Y."/>
        </authorList>
    </citation>
    <scope>NUCLEOTIDE SEQUENCE</scope>
    <source>
        <strain evidence="2">PAP01</strain>
    </source>
</reference>
<keyword evidence="3" id="KW-1185">Reference proteome</keyword>
<feature type="transmembrane region" description="Helical" evidence="1">
    <location>
        <begin position="44"/>
        <end position="64"/>
    </location>
</feature>
<keyword evidence="1" id="KW-1133">Transmembrane helix</keyword>
<proteinExistence type="predicted"/>
<protein>
    <recommendedName>
        <fullName evidence="4">DUF304 domain-containing protein</fullName>
    </recommendedName>
</protein>
<comment type="caution">
    <text evidence="2">The sequence shown here is derived from an EMBL/GenBank/DDBJ whole genome shotgun (WGS) entry which is preliminary data.</text>
</comment>
<organism evidence="2 3">
    <name type="scientific">Bdellovibrio svalbardensis</name>
    <dbReference type="NCBI Taxonomy" id="2972972"/>
    <lineage>
        <taxon>Bacteria</taxon>
        <taxon>Pseudomonadati</taxon>
        <taxon>Bdellovibrionota</taxon>
        <taxon>Bdellovibrionia</taxon>
        <taxon>Bdellovibrionales</taxon>
        <taxon>Pseudobdellovibrionaceae</taxon>
        <taxon>Bdellovibrio</taxon>
    </lineage>
</organism>